<accession>A0A4P9VQD6</accession>
<feature type="domain" description="Glycosyl transferase family 28 C-terminal" evidence="1">
    <location>
        <begin position="270"/>
        <end position="359"/>
    </location>
</feature>
<evidence type="ECO:0000313" key="2">
    <source>
        <dbReference type="EMBL" id="RDH44292.1"/>
    </source>
</evidence>
<dbReference type="GO" id="GO:0016758">
    <property type="term" value="F:hexosyltransferase activity"/>
    <property type="evidence" value="ECO:0007669"/>
    <property type="project" value="InterPro"/>
</dbReference>
<dbReference type="SUPFAM" id="SSF53756">
    <property type="entry name" value="UDP-Glycosyltransferase/glycogen phosphorylase"/>
    <property type="match status" value="1"/>
</dbReference>
<sequence>MRHHILMYCQHLLGVGHLYRFARLAAACVQSGFKVTVVAGGESVGQSLFEGCHWVQLPPIKVPDASFSELVTADGQSVSADYWQQRQHVLRETIKQTLPDVFLVEMYPFGRRAFRHELTPILAELKAGGACKVMCSLRDILVDKFVRDPQRQDWVVDQLQQYFDAVLVHGDENFIALQETFPAVERVSSQLYYTGYVGPEHDSQVSVAPQRQVVVSAGSGAVAEQMMMDLLAARPYSSVASWSWRFLLGPRSSHRLQQALAEADKEAGLGDIQVEGLRDDFVSLLAASGLSISQAGYNTVMDVLVAQCPALLLPFSNADETEQLLRAQRLAAAGYCHYAQPEQLSPQGLAQCIDNAVSLNPKSLPSPIKLGGQWQTVNFIKRWLNE</sequence>
<proteinExistence type="predicted"/>
<dbReference type="Pfam" id="PF04101">
    <property type="entry name" value="Glyco_tran_28_C"/>
    <property type="match status" value="1"/>
</dbReference>
<dbReference type="PANTHER" id="PTHR21015:SF28">
    <property type="entry name" value="SLL1722 PROTEIN"/>
    <property type="match status" value="1"/>
</dbReference>
<evidence type="ECO:0000313" key="3">
    <source>
        <dbReference type="Proteomes" id="UP000257039"/>
    </source>
</evidence>
<dbReference type="AlphaFoldDB" id="A0A4P9VQD6"/>
<dbReference type="InterPro" id="IPR007235">
    <property type="entry name" value="Glyco_trans_28_C"/>
</dbReference>
<keyword evidence="2" id="KW-0808">Transferase</keyword>
<comment type="caution">
    <text evidence="2">The sequence shown here is derived from an EMBL/GenBank/DDBJ whole genome shotgun (WGS) entry which is preliminary data.</text>
</comment>
<dbReference type="PANTHER" id="PTHR21015">
    <property type="entry name" value="UDP-N-ACETYLGLUCOSAMINE--N-ACETYLMURAMYL-(PENTAPEPTIDE) PYROPHOSPHORYL-UNDECAPRENOL N-ACETYLGLUCOSAMINE TRANSFERASE 1"/>
    <property type="match status" value="1"/>
</dbReference>
<name>A0A4P9VQD6_9GAMM</name>
<reference evidence="2 3" key="1">
    <citation type="submission" date="2017-04" db="EMBL/GenBank/DDBJ databases">
        <title>Draft genome sequence of Zooshikella ganghwensis VG4 isolated from Red Sea sediments.</title>
        <authorList>
            <person name="Rehman Z."/>
            <person name="Alam I."/>
            <person name="Kamau A."/>
            <person name="Bajic V."/>
            <person name="Leiknes T."/>
        </authorList>
    </citation>
    <scope>NUCLEOTIDE SEQUENCE [LARGE SCALE GENOMIC DNA]</scope>
    <source>
        <strain evidence="2 3">VG4</strain>
    </source>
</reference>
<evidence type="ECO:0000259" key="1">
    <source>
        <dbReference type="Pfam" id="PF04101"/>
    </source>
</evidence>
<keyword evidence="3" id="KW-1185">Reference proteome</keyword>
<dbReference type="Gene3D" id="3.40.50.2000">
    <property type="entry name" value="Glycogen Phosphorylase B"/>
    <property type="match status" value="1"/>
</dbReference>
<gene>
    <name evidence="2" type="ORF">B9G39_13010</name>
</gene>
<dbReference type="EMBL" id="NDXW01000001">
    <property type="protein sequence ID" value="RDH44292.1"/>
    <property type="molecule type" value="Genomic_DNA"/>
</dbReference>
<organism evidence="2 3">
    <name type="scientific">Zooshikella ganghwensis</name>
    <dbReference type="NCBI Taxonomy" id="202772"/>
    <lineage>
        <taxon>Bacteria</taxon>
        <taxon>Pseudomonadati</taxon>
        <taxon>Pseudomonadota</taxon>
        <taxon>Gammaproteobacteria</taxon>
        <taxon>Oceanospirillales</taxon>
        <taxon>Zooshikellaceae</taxon>
        <taxon>Zooshikella</taxon>
    </lineage>
</organism>
<dbReference type="RefSeq" id="WP_094787478.1">
    <property type="nucleotide sequence ID" value="NZ_NDXW01000001.1"/>
</dbReference>
<protein>
    <submittedName>
        <fullName evidence="2">Glycosyl transferase family 28</fullName>
    </submittedName>
</protein>
<dbReference type="Proteomes" id="UP000257039">
    <property type="component" value="Unassembled WGS sequence"/>
</dbReference>